<reference evidence="4 5" key="1">
    <citation type="journal article" date="2011" name="BMC Genomics">
        <title>Complete genome sequence of Corynebacterium variabile DSM 44702 isolated from the surface of smear-ripened cheeses and insights into cheese ripening and flavor generation.</title>
        <authorList>
            <person name="Schroeder J."/>
            <person name="Maus I."/>
            <person name="Trost E."/>
            <person name="Tauch A."/>
        </authorList>
    </citation>
    <scope>NUCLEOTIDE SEQUENCE [LARGE SCALE GENOMIC DNA]</scope>
    <source>
        <strain evidence="5">DSM 44702 / JCM 12073 / NCIMB 30131</strain>
    </source>
</reference>
<dbReference type="KEGG" id="cva:CVAR_1222"/>
<dbReference type="Pfam" id="PF00497">
    <property type="entry name" value="SBP_bac_3"/>
    <property type="match status" value="1"/>
</dbReference>
<dbReference type="Gene3D" id="3.40.190.10">
    <property type="entry name" value="Periplasmic binding protein-like II"/>
    <property type="match status" value="2"/>
</dbReference>
<feature type="region of interest" description="Disordered" evidence="2">
    <location>
        <begin position="1"/>
        <end position="20"/>
    </location>
</feature>
<proteinExistence type="predicted"/>
<dbReference type="GeneID" id="82887071"/>
<dbReference type="SUPFAM" id="SSF53850">
    <property type="entry name" value="Periplasmic binding protein-like II"/>
    <property type="match status" value="1"/>
</dbReference>
<feature type="compositionally biased region" description="Basic residues" evidence="2">
    <location>
        <begin position="8"/>
        <end position="20"/>
    </location>
</feature>
<evidence type="ECO:0000259" key="3">
    <source>
        <dbReference type="SMART" id="SM00062"/>
    </source>
</evidence>
<dbReference type="HOGENOM" id="CLU_019602_18_1_11"/>
<dbReference type="RefSeq" id="WP_014009764.1">
    <property type="nucleotide sequence ID" value="NC_015859.1"/>
</dbReference>
<evidence type="ECO:0000256" key="1">
    <source>
        <dbReference type="ARBA" id="ARBA00022729"/>
    </source>
</evidence>
<dbReference type="eggNOG" id="COG0834">
    <property type="taxonomic scope" value="Bacteria"/>
</dbReference>
<dbReference type="PANTHER" id="PTHR35936:SF17">
    <property type="entry name" value="ARGININE-BINDING EXTRACELLULAR PROTEIN ARTP"/>
    <property type="match status" value="1"/>
</dbReference>
<dbReference type="PANTHER" id="PTHR35936">
    <property type="entry name" value="MEMBRANE-BOUND LYTIC MUREIN TRANSGLYCOSYLASE F"/>
    <property type="match status" value="1"/>
</dbReference>
<evidence type="ECO:0000313" key="5">
    <source>
        <dbReference type="Proteomes" id="UP000006659"/>
    </source>
</evidence>
<protein>
    <submittedName>
        <fullName evidence="4">Putative secreted protein</fullName>
    </submittedName>
</protein>
<gene>
    <name evidence="4" type="ordered locus">CVAR_1222</name>
</gene>
<evidence type="ECO:0000256" key="2">
    <source>
        <dbReference type="SAM" id="MobiDB-lite"/>
    </source>
</evidence>
<dbReference type="Proteomes" id="UP000006659">
    <property type="component" value="Chromosome"/>
</dbReference>
<dbReference type="AlphaFoldDB" id="G0HAH1"/>
<accession>G0HAH1</accession>
<dbReference type="STRING" id="858619.CVAR_1222"/>
<name>G0HAH1_CORVD</name>
<dbReference type="CDD" id="cd01004">
    <property type="entry name" value="PBP2_MidA_like"/>
    <property type="match status" value="1"/>
</dbReference>
<keyword evidence="1" id="KW-0732">Signal</keyword>
<dbReference type="EMBL" id="CP002917">
    <property type="protein sequence ID" value="AEK36578.1"/>
    <property type="molecule type" value="Genomic_DNA"/>
</dbReference>
<organism evidence="4 5">
    <name type="scientific">Corynebacterium variabile (strain DSM 44702 / CIP 107183 / JCM 12073 / NCIMB 30131)</name>
    <name type="common">Corynebacterium mooreparkense</name>
    <dbReference type="NCBI Taxonomy" id="858619"/>
    <lineage>
        <taxon>Bacteria</taxon>
        <taxon>Bacillati</taxon>
        <taxon>Actinomycetota</taxon>
        <taxon>Actinomycetes</taxon>
        <taxon>Mycobacteriales</taxon>
        <taxon>Corynebacteriaceae</taxon>
        <taxon>Corynebacterium</taxon>
    </lineage>
</organism>
<evidence type="ECO:0000313" key="4">
    <source>
        <dbReference type="EMBL" id="AEK36578.1"/>
    </source>
</evidence>
<dbReference type="InterPro" id="IPR001638">
    <property type="entry name" value="Solute-binding_3/MltF_N"/>
</dbReference>
<sequence>MTTPTSSRRSRAGRRRHRPTRSVIAAVALTASVAGLTACVTNTESANPDGWVDTLPDPVPELQALLPDQYRDGGTLRASTNPTFPPNQFKDPDGNIIGFEVDLVNATAALLGLDVTFRQQDFNLILPSIDGGTVDIGVSGFSDTEERQKNYDFVDFYTSGISWATTPGKTVDPQDACGLTVAVQKGTYSDTDDVQVKADECAAEGKPELTKLVYESANAASTATALGRADAMSSDSAVTDYAIQRSEGKLIPAGDAFDTTPFGWAFAKNSELVPVFAAALQYLMDSGDYEDILNPWGLTDGMIDTATVNTKEIEQ</sequence>
<feature type="domain" description="Solute-binding protein family 3/N-terminal" evidence="3">
    <location>
        <begin position="75"/>
        <end position="300"/>
    </location>
</feature>
<dbReference type="SMART" id="SM00062">
    <property type="entry name" value="PBPb"/>
    <property type="match status" value="1"/>
</dbReference>